<dbReference type="PROSITE" id="PS00216">
    <property type="entry name" value="SUGAR_TRANSPORT_1"/>
    <property type="match status" value="1"/>
</dbReference>
<keyword evidence="3 8" id="KW-0812">Transmembrane</keyword>
<keyword evidence="5 8" id="KW-0472">Membrane</keyword>
<feature type="transmembrane region" description="Helical" evidence="8">
    <location>
        <begin position="269"/>
        <end position="291"/>
    </location>
</feature>
<evidence type="ECO:0000259" key="9">
    <source>
        <dbReference type="PROSITE" id="PS50850"/>
    </source>
</evidence>
<feature type="transmembrane region" description="Helical" evidence="8">
    <location>
        <begin position="183"/>
        <end position="204"/>
    </location>
</feature>
<proteinExistence type="inferred from homology"/>
<gene>
    <name evidence="10" type="ORF">XYLVIOL_LOCUS9197</name>
</gene>
<feature type="transmembrane region" description="Helical" evidence="8">
    <location>
        <begin position="435"/>
        <end position="453"/>
    </location>
</feature>
<evidence type="ECO:0000256" key="2">
    <source>
        <dbReference type="ARBA" id="ARBA00022475"/>
    </source>
</evidence>
<evidence type="ECO:0000256" key="8">
    <source>
        <dbReference type="SAM" id="Phobius"/>
    </source>
</evidence>
<dbReference type="InterPro" id="IPR044775">
    <property type="entry name" value="MFS_ERD6/Tret1-like"/>
</dbReference>
<sequence>MNLERVGISQQTLVSNAEDVPAKRLPQYVAAMAATLGSLSAGMTLAWTSPAGENGINLKSTYDIEISTVEFSWISSLTAVGCAIICVLIGIFADLIGRKSSMLLMVVPFTIGWLLIILANSVTMFYIGRFMTGLSGGAFFVAGPIYIAEIAENDIRGALGSYIQILTTIGILLSYVFGTFVNMRILSIISGIVPLIFFTVFVFMPESPIYYLKKGDVESARKSLTRLRGACYNIENELQSHKNALEENSKNTVSFRTVIKSKAVLKSLVIGYGLMIFQQLSGVNVVIFYTNSIFQQAGSTLESGYSTIIVGAMQVLAASTSGLIVDRAGRRILLLMSAIFMCLTTCILGVYFYLSRIKVDVSSIGWLPLVAICIYIIMFNMGFGPIPWTMMGEIFSPEVKGVAASSAGFLNWVLVFIVTKFFGDLSTAIGLDATFWLFAVLCLIGAFFVYLLVPETKGKSLEAIQRELNSGL</sequence>
<feature type="transmembrane region" description="Helical" evidence="8">
    <location>
        <begin position="402"/>
        <end position="423"/>
    </location>
</feature>
<evidence type="ECO:0000256" key="7">
    <source>
        <dbReference type="RuleBase" id="RU003346"/>
    </source>
</evidence>
<feature type="domain" description="Major facilitator superfamily (MFS) profile" evidence="9">
    <location>
        <begin position="30"/>
        <end position="457"/>
    </location>
</feature>
<evidence type="ECO:0000313" key="10">
    <source>
        <dbReference type="EMBL" id="CAL7949019.1"/>
    </source>
</evidence>
<dbReference type="NCBIfam" id="TIGR00879">
    <property type="entry name" value="SP"/>
    <property type="match status" value="1"/>
</dbReference>
<dbReference type="InterPro" id="IPR005829">
    <property type="entry name" value="Sugar_transporter_CS"/>
</dbReference>
<dbReference type="PROSITE" id="PS00217">
    <property type="entry name" value="SUGAR_TRANSPORT_2"/>
    <property type="match status" value="1"/>
</dbReference>
<dbReference type="InterPro" id="IPR005828">
    <property type="entry name" value="MFS_sugar_transport-like"/>
</dbReference>
<dbReference type="Pfam" id="PF00083">
    <property type="entry name" value="Sugar_tr"/>
    <property type="match status" value="1"/>
</dbReference>
<dbReference type="EMBL" id="CAXAJV020001299">
    <property type="protein sequence ID" value="CAL7949019.1"/>
    <property type="molecule type" value="Genomic_DNA"/>
</dbReference>
<dbReference type="PROSITE" id="PS50850">
    <property type="entry name" value="MFS"/>
    <property type="match status" value="1"/>
</dbReference>
<evidence type="ECO:0000256" key="3">
    <source>
        <dbReference type="ARBA" id="ARBA00022692"/>
    </source>
</evidence>
<dbReference type="CDD" id="cd17358">
    <property type="entry name" value="MFS_GLUT6_8_Class3_like"/>
    <property type="match status" value="1"/>
</dbReference>
<name>A0ABP1PA11_XYLVO</name>
<keyword evidence="7" id="KW-0813">Transport</keyword>
<dbReference type="InterPro" id="IPR050549">
    <property type="entry name" value="MFS_Trehalose_Transporter"/>
</dbReference>
<keyword evidence="6" id="KW-0325">Glycoprotein</keyword>
<keyword evidence="2" id="KW-1003">Cell membrane</keyword>
<dbReference type="Gene3D" id="1.20.1250.20">
    <property type="entry name" value="MFS general substrate transporter like domains"/>
    <property type="match status" value="1"/>
</dbReference>
<feature type="transmembrane region" description="Helical" evidence="8">
    <location>
        <begin position="126"/>
        <end position="147"/>
    </location>
</feature>
<evidence type="ECO:0000256" key="6">
    <source>
        <dbReference type="ARBA" id="ARBA00023180"/>
    </source>
</evidence>
<comment type="caution">
    <text evidence="10">The sequence shown here is derived from an EMBL/GenBank/DDBJ whole genome shotgun (WGS) entry which is preliminary data.</text>
</comment>
<accession>A0ABP1PA11</accession>
<feature type="transmembrane region" description="Helical" evidence="8">
    <location>
        <begin position="102"/>
        <end position="120"/>
    </location>
</feature>
<evidence type="ECO:0000256" key="5">
    <source>
        <dbReference type="ARBA" id="ARBA00023136"/>
    </source>
</evidence>
<dbReference type="InterPro" id="IPR020846">
    <property type="entry name" value="MFS_dom"/>
</dbReference>
<feature type="transmembrane region" description="Helical" evidence="8">
    <location>
        <begin position="332"/>
        <end position="354"/>
    </location>
</feature>
<feature type="transmembrane region" description="Helical" evidence="8">
    <location>
        <begin position="159"/>
        <end position="177"/>
    </location>
</feature>
<comment type="similarity">
    <text evidence="7">Belongs to the major facilitator superfamily. Sugar transporter (TC 2.A.1.1) family.</text>
</comment>
<feature type="transmembrane region" description="Helical" evidence="8">
    <location>
        <begin position="28"/>
        <end position="51"/>
    </location>
</feature>
<comment type="subcellular location">
    <subcellularLocation>
        <location evidence="1">Cell membrane</location>
        <topology evidence="1">Multi-pass membrane protein</topology>
    </subcellularLocation>
</comment>
<dbReference type="PANTHER" id="PTHR48021">
    <property type="match status" value="1"/>
</dbReference>
<feature type="transmembrane region" description="Helical" evidence="8">
    <location>
        <begin position="71"/>
        <end position="95"/>
    </location>
</feature>
<organism evidence="10 11">
    <name type="scientific">Xylocopa violacea</name>
    <name type="common">Violet carpenter bee</name>
    <name type="synonym">Apis violacea</name>
    <dbReference type="NCBI Taxonomy" id="135666"/>
    <lineage>
        <taxon>Eukaryota</taxon>
        <taxon>Metazoa</taxon>
        <taxon>Ecdysozoa</taxon>
        <taxon>Arthropoda</taxon>
        <taxon>Hexapoda</taxon>
        <taxon>Insecta</taxon>
        <taxon>Pterygota</taxon>
        <taxon>Neoptera</taxon>
        <taxon>Endopterygota</taxon>
        <taxon>Hymenoptera</taxon>
        <taxon>Apocrita</taxon>
        <taxon>Aculeata</taxon>
        <taxon>Apoidea</taxon>
        <taxon>Anthophila</taxon>
        <taxon>Apidae</taxon>
        <taxon>Xylocopa</taxon>
        <taxon>Xylocopa</taxon>
    </lineage>
</organism>
<feature type="transmembrane region" description="Helical" evidence="8">
    <location>
        <begin position="366"/>
        <end position="390"/>
    </location>
</feature>
<dbReference type="InterPro" id="IPR003663">
    <property type="entry name" value="Sugar/inositol_transpt"/>
</dbReference>
<reference evidence="10 11" key="1">
    <citation type="submission" date="2024-08" db="EMBL/GenBank/DDBJ databases">
        <authorList>
            <person name="Will J Nash"/>
            <person name="Angela Man"/>
            <person name="Seanna McTaggart"/>
            <person name="Kendall Baker"/>
            <person name="Tom Barker"/>
            <person name="Leah Catchpole"/>
            <person name="Alex Durrant"/>
            <person name="Karim Gharbi"/>
            <person name="Naomi Irish"/>
            <person name="Gemy Kaithakottil"/>
            <person name="Debby Ku"/>
            <person name="Aaliyah Providence"/>
            <person name="Felix Shaw"/>
            <person name="David Swarbreck"/>
            <person name="Chris Watkins"/>
            <person name="Ann M. McCartney"/>
            <person name="Giulio Formenti"/>
            <person name="Alice Mouton"/>
            <person name="Noel Vella"/>
            <person name="Bjorn M von Reumont"/>
            <person name="Adriana Vella"/>
            <person name="Wilfried Haerty"/>
        </authorList>
    </citation>
    <scope>NUCLEOTIDE SEQUENCE [LARGE SCALE GENOMIC DNA]</scope>
</reference>
<dbReference type="SUPFAM" id="SSF103473">
    <property type="entry name" value="MFS general substrate transporter"/>
    <property type="match status" value="1"/>
</dbReference>
<dbReference type="PRINTS" id="PR00171">
    <property type="entry name" value="SUGRTRNSPORT"/>
</dbReference>
<keyword evidence="11" id="KW-1185">Reference proteome</keyword>
<keyword evidence="4 8" id="KW-1133">Transmembrane helix</keyword>
<dbReference type="Proteomes" id="UP001642520">
    <property type="component" value="Unassembled WGS sequence"/>
</dbReference>
<dbReference type="PANTHER" id="PTHR48021:SF1">
    <property type="entry name" value="GH07001P-RELATED"/>
    <property type="match status" value="1"/>
</dbReference>
<evidence type="ECO:0000256" key="1">
    <source>
        <dbReference type="ARBA" id="ARBA00004651"/>
    </source>
</evidence>
<evidence type="ECO:0000256" key="4">
    <source>
        <dbReference type="ARBA" id="ARBA00022989"/>
    </source>
</evidence>
<protein>
    <recommendedName>
        <fullName evidence="9">Major facilitator superfamily (MFS) profile domain-containing protein</fullName>
    </recommendedName>
</protein>
<dbReference type="InterPro" id="IPR036259">
    <property type="entry name" value="MFS_trans_sf"/>
</dbReference>
<evidence type="ECO:0000313" key="11">
    <source>
        <dbReference type="Proteomes" id="UP001642520"/>
    </source>
</evidence>
<feature type="transmembrane region" description="Helical" evidence="8">
    <location>
        <begin position="303"/>
        <end position="325"/>
    </location>
</feature>